<protein>
    <submittedName>
        <fullName evidence="3">ADP-heptose--lipooligosaccharide heptosyltransferase II</fullName>
    </submittedName>
</protein>
<evidence type="ECO:0000256" key="2">
    <source>
        <dbReference type="ARBA" id="ARBA00022679"/>
    </source>
</evidence>
<dbReference type="SUPFAM" id="SSF53756">
    <property type="entry name" value="UDP-Glycosyltransferase/glycogen phosphorylase"/>
    <property type="match status" value="1"/>
</dbReference>
<dbReference type="Gene3D" id="3.40.50.2000">
    <property type="entry name" value="Glycogen Phosphorylase B"/>
    <property type="match status" value="2"/>
</dbReference>
<sequence length="343" mass="38311">MALVSLPRSARVLIVMMSAVGDAVHVLPVVTALKRHDPTLHITWVLQPGPASLVRGHPGVDEIVTFERKGGWRAFADVRRKLAGRRFDVVLDLQVYFKASIVTALAPAPVKLGFDRARARDWNWLVTGPRIPPHAPQHVQDQYFEFLDALGVPYEPVEWNLGPWEHERAARDAFHAGLPRPAASLVIGSTHPEKEWVAERWAALADALWERYGLQPVLAGGRSERELQTEREIMARARHPMVSTLGVPFRELVGIIDASALTISLDTGPMHISVALNTPTIALMGYTNPKRTGPYRFRELIVDAYGDPGEVYPISIEKRPGRTSRITVEQVLEKVDLWARTRP</sequence>
<dbReference type="EMBL" id="CADCTV010001122">
    <property type="protein sequence ID" value="CAA9380684.1"/>
    <property type="molecule type" value="Genomic_DNA"/>
</dbReference>
<dbReference type="GO" id="GO:0008713">
    <property type="term" value="F:ADP-heptose-lipopolysaccharide heptosyltransferase activity"/>
    <property type="evidence" value="ECO:0007669"/>
    <property type="project" value="TreeGrafter"/>
</dbReference>
<evidence type="ECO:0000256" key="1">
    <source>
        <dbReference type="ARBA" id="ARBA00022676"/>
    </source>
</evidence>
<proteinExistence type="predicted"/>
<dbReference type="GO" id="GO:0009244">
    <property type="term" value="P:lipopolysaccharide core region biosynthetic process"/>
    <property type="evidence" value="ECO:0007669"/>
    <property type="project" value="TreeGrafter"/>
</dbReference>
<keyword evidence="1" id="KW-0328">Glycosyltransferase</keyword>
<dbReference type="GO" id="GO:0005829">
    <property type="term" value="C:cytosol"/>
    <property type="evidence" value="ECO:0007669"/>
    <property type="project" value="TreeGrafter"/>
</dbReference>
<organism evidence="3">
    <name type="scientific">uncultured Gemmatimonadota bacterium</name>
    <dbReference type="NCBI Taxonomy" id="203437"/>
    <lineage>
        <taxon>Bacteria</taxon>
        <taxon>Pseudomonadati</taxon>
        <taxon>Gemmatimonadota</taxon>
        <taxon>environmental samples</taxon>
    </lineage>
</organism>
<dbReference type="PANTHER" id="PTHR30160">
    <property type="entry name" value="TETRAACYLDISACCHARIDE 4'-KINASE-RELATED"/>
    <property type="match status" value="1"/>
</dbReference>
<dbReference type="Pfam" id="PF01075">
    <property type="entry name" value="Glyco_transf_9"/>
    <property type="match status" value="1"/>
</dbReference>
<dbReference type="AlphaFoldDB" id="A0A6J4N8C0"/>
<gene>
    <name evidence="3" type="ORF">AVDCRST_MAG89-5360</name>
</gene>
<evidence type="ECO:0000313" key="3">
    <source>
        <dbReference type="EMBL" id="CAA9380684.1"/>
    </source>
</evidence>
<dbReference type="InterPro" id="IPR002201">
    <property type="entry name" value="Glyco_trans_9"/>
</dbReference>
<accession>A0A6J4N8C0</accession>
<dbReference type="CDD" id="cd03789">
    <property type="entry name" value="GT9_LPS_heptosyltransferase"/>
    <property type="match status" value="1"/>
</dbReference>
<reference evidence="3" key="1">
    <citation type="submission" date="2020-02" db="EMBL/GenBank/DDBJ databases">
        <authorList>
            <person name="Meier V. D."/>
        </authorList>
    </citation>
    <scope>NUCLEOTIDE SEQUENCE</scope>
    <source>
        <strain evidence="3">AVDCRST_MAG89</strain>
    </source>
</reference>
<dbReference type="InterPro" id="IPR051199">
    <property type="entry name" value="LPS_LOS_Heptosyltrfase"/>
</dbReference>
<keyword evidence="2 3" id="KW-0808">Transferase</keyword>
<dbReference type="PANTHER" id="PTHR30160:SF21">
    <property type="entry name" value="LIPOPOLYSACCHARIDE CORE HEPTOSYLTRANSFERASE OPSX"/>
    <property type="match status" value="1"/>
</dbReference>
<name>A0A6J4N8C0_9BACT</name>